<comment type="caution">
    <text evidence="3">The sequence shown here is derived from an EMBL/GenBank/DDBJ whole genome shotgun (WGS) entry which is preliminary data.</text>
</comment>
<dbReference type="InterPro" id="IPR011044">
    <property type="entry name" value="Quino_amine_DH_bsu"/>
</dbReference>
<sequence>MKKTSTRPAWSQALALEPRMMFDAAAVATAATVADATASTTAPHATATAATDAVYSIDKTGNLGADTALFSGASVTADSSGNEITKLVVSVSTSGSDQALVVDGTAITLTTSSGETASHYYSYNVAVADGKATITLFLNTADTVTPAAVENLIDGISYRALSSDVGNGSVDVTLTSISDADDSSDIDVSAHLTIDNSKNLAPTLSDTDGLSLTDDLTVSDLNNSAKSVAYSPQGDYAYVASSDGTLLVYSVAENGGLTKVQTLSGLDDLSSVTGMVAGESAVYVLNGGEVITLARASDGTLSESSSTSVGDTAVNEALSTDGKQLYISTQWNGVYVFDVGTDGTLSYASVFTDNVSRSAGLTTAGDYLFVVDMETGQTLSIFKTTQVDGVSTLTLVANATTGDTDYSALYQVAATADGKTLYSLNTVDGTLTTWQFNGTTATVLESQTLSGANALTVSGDGSQLYVSDSSGNLQRFAIASSGALTHLDTQSTGGSSALAASGSALLVVGGDSIERYSTQLTYTLGSSGVALADTLTLADSNSDVLNGGAGNYQDSSITITAPDGSNSQYGLSSANGLSLNGEQLLLNGEQIGTFVASGDTLKVTFTTAVTTAEANQVLHQLLWSSTSVSSALVVLSVVANDGELNSTAQNITVRVNHAPTVDSSVADNYTLPGVTSETEYSATLPDLFTDADQDNLTWSVSGLPDGLTFNAETHTISGSTTSTGSFTLTVTATDTAGASTETTLTLAVEQIANRAPEANADASTTLTSAVENQAYSLQLDSTLFSDADSIYHDTLSWQVSGLPEGISFDAATHTLSGTATSLSDNTLTVTVTDSSGATASMQLTLRVISTDEAANHAPTLDQTTSSLSYSSDGNLTGYSYYVDNISLSADGETLAVVGATGANYSGTIYVSLYHRDSDGALTLLKTYTQGTDADQVDGLQGTTAVAFSADGKTLYISGTSASGSSVVQGFSVGSDGTLTLINSQTLSDTVLKVALSSDGNSLYAMTGSGLTRYSLDASGTLTAEESFTTEGTLGLAVEGDNVYALNSSGTLYVYSANSSGVLHVDGQLTHDGTALTWTDSDGNSSDAGTLGTSSAMAGNWVSLTAVNGHIYIVSGTNSYLVALNYDASSNSMSLISSASVYNTVSGYPFAVAASADGDALYVGGNTGKMAIYQIAADGSLTLVSTTSGSGALVVMAISPDGQSVYGGSRLYSGGLRTFSGSDANASVAWTEGGEATAIGGDLVLADSDYDALNNGQGDYQGATLSVSRSAGADSSDSYGLVAANGLALANGVITLNGEAIATFTQQEGALTLTFTATTTTAVANQVLQQISWSTSSKAPWATINLTVTVSDRYVSASKSVVVNVTEVNDPPTLTATAANPTYSDASSSVALFTDTTIDTIESGQLIQGITLTVSGLVSGENEYLVIDRSQVSLSDGVRISTNSNLTVSVTVTDGVASVSISSTDGITSDAAQTLVNGIAYGNADGVSGSRDVTLTLIKDNGGTDNGGSATLDIHSTVTLQVKESAAVIGDSDSAQLDYADSLSAVSGLGTLTLSQLSSDGSTLFVTDGSGTVAVFSRDSAGKLSWLGNSDTGLSAITAMAVTADGSTLLVASDSGSTLAVFSRSSDGKLTAVQSITAWNTTAIVLSGDGTSVYVTDSYNALTVYSLNSSGLTAVQTLSYDAWSEPVLFTPTAIYASGDWLYVVTDPVSSQFPNSLIVYHRGSDGQLTLTGVLHDGSSDASGTTVSIAAPTHVTSSSDGSLIYVASGSDLLIYSLNQTTGKLVQVADMQNIGTITAMAMTGDDSTLYLTLDDGSLHSYQISASGNLTALTTLTSSDYASLSGASYLFTSSDGGVVVGGAQLVSFSLEQTQPIYTPGTDGSYAFSSSVTVSDKTLDGLNAGAGDYGNATLTVSDSSGKGSFGFSTESGITLASGGELRLGDATIGSWSEQNGVLSITFSAGVTTATANQVLANLTWQDSDTSTPAQVTLSISLSSNGLVSNSWQQAITINHAPEAEPDNAQTVTVTSGQAVSITLPDNLFSDADGDSLSWTLSGLPDGLSFDAATHTISGTTAVTGDYALAIVVRDAQNASATLTLTLSVTAATGDSGGSGDSGNSGDGDNTGGSGDSGNSGNSGDTGGSGDSGNSGNSGDTGGSGDSGNPGNTGNTGGSGDSDNSGGSQPGNSVNPVILPAAPAFTAPVNSTFMAMVATAPDTSTPSLNTLSGGATTANAPLDYSQSPWQLDPIMPGLLPTLEVVHFRDHQQLAEQTRWQGSWQHNAQGERVFQLPAGLQGRSGFTGAVLANGRPLPSWLRFDARHGEVRITHEQHVPHGQIQLRLQRADGTTLLLTLREGKTVASVTPGQPDTARIMPPVEPVQTQHTEAAVQHEGVSQALQAQRGDGNDLLQALNALAAAQPLSS</sequence>
<feature type="domain" description="Dystroglycan-type cadherin-like" evidence="2">
    <location>
        <begin position="2014"/>
        <end position="2105"/>
    </location>
</feature>
<evidence type="ECO:0000259" key="2">
    <source>
        <dbReference type="SMART" id="SM00736"/>
    </source>
</evidence>
<name>A0ABX0R801_9GAMM</name>
<feature type="compositionally biased region" description="Gly residues" evidence="1">
    <location>
        <begin position="2133"/>
        <end position="2142"/>
    </location>
</feature>
<feature type="domain" description="Dystroglycan-type cadherin-like" evidence="2">
    <location>
        <begin position="765"/>
        <end position="854"/>
    </location>
</feature>
<dbReference type="Gene3D" id="2.130.10.10">
    <property type="entry name" value="YVTN repeat-like/Quinoprotein amine dehydrogenase"/>
    <property type="match status" value="6"/>
</dbReference>
<dbReference type="EMBL" id="VWXF01000002">
    <property type="protein sequence ID" value="NIF21500.1"/>
    <property type="molecule type" value="Genomic_DNA"/>
</dbReference>
<feature type="domain" description="Dystroglycan-type cadherin-like" evidence="2">
    <location>
        <begin position="660"/>
        <end position="756"/>
    </location>
</feature>
<dbReference type="Gene3D" id="2.60.40.10">
    <property type="entry name" value="Immunoglobulins"/>
    <property type="match status" value="3"/>
</dbReference>
<dbReference type="SUPFAM" id="SSF51004">
    <property type="entry name" value="C-terminal (heme d1) domain of cytochrome cd1-nitrite reductase"/>
    <property type="match status" value="1"/>
</dbReference>
<feature type="compositionally biased region" description="Low complexity" evidence="1">
    <location>
        <begin position="2170"/>
        <end position="2182"/>
    </location>
</feature>
<dbReference type="SUPFAM" id="SSF75011">
    <property type="entry name" value="3-carboxy-cis,cis-mucoante lactonizing enzyme"/>
    <property type="match status" value="1"/>
</dbReference>
<dbReference type="InterPro" id="IPR013783">
    <property type="entry name" value="Ig-like_fold"/>
</dbReference>
<dbReference type="SUPFAM" id="SSF49313">
    <property type="entry name" value="Cadherin-like"/>
    <property type="match status" value="3"/>
</dbReference>
<dbReference type="InterPro" id="IPR006644">
    <property type="entry name" value="Cadg"/>
</dbReference>
<dbReference type="RefSeq" id="WP_167013459.1">
    <property type="nucleotide sequence ID" value="NZ_VWXF01000002.1"/>
</dbReference>
<gene>
    <name evidence="3" type="ORF">F3J40_07795</name>
</gene>
<keyword evidence="4" id="KW-1185">Reference proteome</keyword>
<dbReference type="SMART" id="SM00736">
    <property type="entry name" value="CADG"/>
    <property type="match status" value="3"/>
</dbReference>
<feature type="region of interest" description="Disordered" evidence="1">
    <location>
        <begin position="2102"/>
        <end position="2186"/>
    </location>
</feature>
<proteinExistence type="predicted"/>
<dbReference type="SUPFAM" id="SSF50969">
    <property type="entry name" value="YVTN repeat-like/Quinoprotein amine dehydrogenase"/>
    <property type="match status" value="1"/>
</dbReference>
<dbReference type="Pfam" id="PF05345">
    <property type="entry name" value="He_PIG"/>
    <property type="match status" value="3"/>
</dbReference>
<reference evidence="3 4" key="1">
    <citation type="journal article" date="2019" name="bioRxiv">
        <title>Bacteria contribute to plant secondary compound degradation in a generalist herbivore system.</title>
        <authorList>
            <person name="Francoeur C.B."/>
            <person name="Khadempour L."/>
            <person name="Moreira-Soto R.D."/>
            <person name="Gotting K."/>
            <person name="Book A.J."/>
            <person name="Pinto-Tomas A.A."/>
            <person name="Keefover-Ring K."/>
            <person name="Currie C.R."/>
        </authorList>
    </citation>
    <scope>NUCLEOTIDE SEQUENCE [LARGE SCALE GENOMIC DNA]</scope>
    <source>
        <strain evidence="3">Acro-835</strain>
    </source>
</reference>
<evidence type="ECO:0000256" key="1">
    <source>
        <dbReference type="SAM" id="MobiDB-lite"/>
    </source>
</evidence>
<dbReference type="InterPro" id="IPR015943">
    <property type="entry name" value="WD40/YVTN_repeat-like_dom_sf"/>
</dbReference>
<protein>
    <recommendedName>
        <fullName evidence="2">Dystroglycan-type cadherin-like domain-containing protein</fullName>
    </recommendedName>
</protein>
<evidence type="ECO:0000313" key="4">
    <source>
        <dbReference type="Proteomes" id="UP001515683"/>
    </source>
</evidence>
<accession>A0ABX0R801</accession>
<dbReference type="InterPro" id="IPR011048">
    <property type="entry name" value="Haem_d1_sf"/>
</dbReference>
<evidence type="ECO:0000313" key="3">
    <source>
        <dbReference type="EMBL" id="NIF21500.1"/>
    </source>
</evidence>
<dbReference type="SMART" id="SM00320">
    <property type="entry name" value="WD40"/>
    <property type="match status" value="5"/>
</dbReference>
<feature type="compositionally biased region" description="Gly residues" evidence="1">
    <location>
        <begin position="2148"/>
        <end position="2157"/>
    </location>
</feature>
<organism evidence="3 4">
    <name type="scientific">Candidatus Pantoea multigeneris</name>
    <dbReference type="NCBI Taxonomy" id="2608357"/>
    <lineage>
        <taxon>Bacteria</taxon>
        <taxon>Pseudomonadati</taxon>
        <taxon>Pseudomonadota</taxon>
        <taxon>Gammaproteobacteria</taxon>
        <taxon>Enterobacterales</taxon>
        <taxon>Erwiniaceae</taxon>
        <taxon>Pantoea</taxon>
    </lineage>
</organism>
<dbReference type="Proteomes" id="UP001515683">
    <property type="component" value="Unassembled WGS sequence"/>
</dbReference>
<feature type="compositionally biased region" description="Gly residues" evidence="1">
    <location>
        <begin position="2104"/>
        <end position="2127"/>
    </location>
</feature>
<dbReference type="InterPro" id="IPR001680">
    <property type="entry name" value="WD40_rpt"/>
</dbReference>
<dbReference type="InterPro" id="IPR015919">
    <property type="entry name" value="Cadherin-like_sf"/>
</dbReference>